<reference evidence="1 2" key="1">
    <citation type="submission" date="2019-05" db="EMBL/GenBank/DDBJ databases">
        <title>Emergence of the Ug99 lineage of the wheat stem rust pathogen through somatic hybridization.</title>
        <authorList>
            <person name="Li F."/>
            <person name="Upadhyaya N.M."/>
            <person name="Sperschneider J."/>
            <person name="Matny O."/>
            <person name="Nguyen-Phuc H."/>
            <person name="Mago R."/>
            <person name="Raley C."/>
            <person name="Miller M.E."/>
            <person name="Silverstein K.A.T."/>
            <person name="Henningsen E."/>
            <person name="Hirsch C.D."/>
            <person name="Visser B."/>
            <person name="Pretorius Z.A."/>
            <person name="Steffenson B.J."/>
            <person name="Schwessinger B."/>
            <person name="Dodds P.N."/>
            <person name="Figueroa M."/>
        </authorList>
    </citation>
    <scope>NUCLEOTIDE SEQUENCE [LARGE SCALE GENOMIC DNA]</scope>
    <source>
        <strain evidence="1 2">Ug99</strain>
    </source>
</reference>
<accession>A0A5B0QUC8</accession>
<sequence length="74" mass="8069">MPTNRIDRNCTTQRASVILAGPIGPSSVPSTQRFKVLLGKLPRKSNNRQSDLQAIKLTAKCQAVYRLSSSGKLT</sequence>
<protein>
    <submittedName>
        <fullName evidence="1">Uncharacterized protein</fullName>
    </submittedName>
</protein>
<name>A0A5B0QUC8_PUCGR</name>
<organism evidence="1 2">
    <name type="scientific">Puccinia graminis f. sp. tritici</name>
    <dbReference type="NCBI Taxonomy" id="56615"/>
    <lineage>
        <taxon>Eukaryota</taxon>
        <taxon>Fungi</taxon>
        <taxon>Dikarya</taxon>
        <taxon>Basidiomycota</taxon>
        <taxon>Pucciniomycotina</taxon>
        <taxon>Pucciniomycetes</taxon>
        <taxon>Pucciniales</taxon>
        <taxon>Pucciniaceae</taxon>
        <taxon>Puccinia</taxon>
    </lineage>
</organism>
<evidence type="ECO:0000313" key="1">
    <source>
        <dbReference type="EMBL" id="KAA1116856.1"/>
    </source>
</evidence>
<proteinExistence type="predicted"/>
<comment type="caution">
    <text evidence="1">The sequence shown here is derived from an EMBL/GenBank/DDBJ whole genome shotgun (WGS) entry which is preliminary data.</text>
</comment>
<dbReference type="EMBL" id="VDEP01000270">
    <property type="protein sequence ID" value="KAA1116856.1"/>
    <property type="molecule type" value="Genomic_DNA"/>
</dbReference>
<dbReference type="AlphaFoldDB" id="A0A5B0QUC8"/>
<dbReference type="Proteomes" id="UP000325313">
    <property type="component" value="Unassembled WGS sequence"/>
</dbReference>
<evidence type="ECO:0000313" key="2">
    <source>
        <dbReference type="Proteomes" id="UP000325313"/>
    </source>
</evidence>
<gene>
    <name evidence="1" type="ORF">PGTUg99_027062</name>
</gene>